<gene>
    <name evidence="2" type="ORF">HNY73_007412</name>
</gene>
<feature type="region of interest" description="Disordered" evidence="1">
    <location>
        <begin position="39"/>
        <end position="72"/>
    </location>
</feature>
<sequence length="92" mass="10286">MEDIRPRPARETGGGRAKGNPGMGERLEQLWENCRGKWKNGKISSQVGAPGKLGGRQQDDSSASKPGKHWHPRLPGIYKLFKFWSPQFGTRV</sequence>
<organism evidence="2 3">
    <name type="scientific">Argiope bruennichi</name>
    <name type="common">Wasp spider</name>
    <name type="synonym">Aranea bruennichi</name>
    <dbReference type="NCBI Taxonomy" id="94029"/>
    <lineage>
        <taxon>Eukaryota</taxon>
        <taxon>Metazoa</taxon>
        <taxon>Ecdysozoa</taxon>
        <taxon>Arthropoda</taxon>
        <taxon>Chelicerata</taxon>
        <taxon>Arachnida</taxon>
        <taxon>Araneae</taxon>
        <taxon>Araneomorphae</taxon>
        <taxon>Entelegynae</taxon>
        <taxon>Araneoidea</taxon>
        <taxon>Araneidae</taxon>
        <taxon>Argiope</taxon>
    </lineage>
</organism>
<evidence type="ECO:0000256" key="1">
    <source>
        <dbReference type="SAM" id="MobiDB-lite"/>
    </source>
</evidence>
<dbReference type="EMBL" id="JABXBU010000012">
    <property type="protein sequence ID" value="KAF8789479.1"/>
    <property type="molecule type" value="Genomic_DNA"/>
</dbReference>
<dbReference type="AlphaFoldDB" id="A0A8T0FIW6"/>
<feature type="compositionally biased region" description="Basic and acidic residues" evidence="1">
    <location>
        <begin position="1"/>
        <end position="10"/>
    </location>
</feature>
<reference evidence="2" key="2">
    <citation type="submission" date="2020-06" db="EMBL/GenBank/DDBJ databases">
        <authorList>
            <person name="Sheffer M."/>
        </authorList>
    </citation>
    <scope>NUCLEOTIDE SEQUENCE</scope>
</reference>
<accession>A0A8T0FIW6</accession>
<dbReference type="Proteomes" id="UP000807504">
    <property type="component" value="Unassembled WGS sequence"/>
</dbReference>
<proteinExistence type="predicted"/>
<protein>
    <submittedName>
        <fullName evidence="2">Uncharacterized protein</fullName>
    </submittedName>
</protein>
<reference evidence="2" key="1">
    <citation type="journal article" date="2020" name="bioRxiv">
        <title>Chromosome-level reference genome of the European wasp spider Argiope bruennichi: a resource for studies on range expansion and evolutionary adaptation.</title>
        <authorList>
            <person name="Sheffer M.M."/>
            <person name="Hoppe A."/>
            <person name="Krehenwinkel H."/>
            <person name="Uhl G."/>
            <person name="Kuss A.W."/>
            <person name="Jensen L."/>
            <person name="Jensen C."/>
            <person name="Gillespie R.G."/>
            <person name="Hoff K.J."/>
            <person name="Prost S."/>
        </authorList>
    </citation>
    <scope>NUCLEOTIDE SEQUENCE</scope>
</reference>
<evidence type="ECO:0000313" key="3">
    <source>
        <dbReference type="Proteomes" id="UP000807504"/>
    </source>
</evidence>
<name>A0A8T0FIW6_ARGBR</name>
<feature type="region of interest" description="Disordered" evidence="1">
    <location>
        <begin position="1"/>
        <end position="25"/>
    </location>
</feature>
<keyword evidence="3" id="KW-1185">Reference proteome</keyword>
<comment type="caution">
    <text evidence="2">The sequence shown here is derived from an EMBL/GenBank/DDBJ whole genome shotgun (WGS) entry which is preliminary data.</text>
</comment>
<evidence type="ECO:0000313" key="2">
    <source>
        <dbReference type="EMBL" id="KAF8789479.1"/>
    </source>
</evidence>